<dbReference type="Pfam" id="PF17862">
    <property type="entry name" value="AAA_lid_3"/>
    <property type="match status" value="1"/>
</dbReference>
<comment type="subcellular location">
    <subcellularLocation>
        <location evidence="15">Cell membrane</location>
        <topology evidence="15">Multi-pass membrane protein</topology>
        <orientation evidence="15">Cytoplasmic side</orientation>
    </subcellularLocation>
    <subcellularLocation>
        <location evidence="1">Membrane</location>
    </subcellularLocation>
</comment>
<evidence type="ECO:0000256" key="16">
    <source>
        <dbReference type="RuleBase" id="RU003651"/>
    </source>
</evidence>
<feature type="binding site" evidence="15">
    <location>
        <position position="423"/>
    </location>
    <ligand>
        <name>Zn(2+)</name>
        <dbReference type="ChEBI" id="CHEBI:29105"/>
        <note>catalytic</note>
    </ligand>
</feature>
<comment type="similarity">
    <text evidence="14 15">In the central section; belongs to the AAA ATPase family.</text>
</comment>
<name>A0A3M3ERA1_9PSED</name>
<feature type="binding site" evidence="15">
    <location>
        <position position="419"/>
    </location>
    <ligand>
        <name>Zn(2+)</name>
        <dbReference type="ChEBI" id="CHEBI:29105"/>
        <note>catalytic</note>
    </ligand>
</feature>
<dbReference type="Proteomes" id="UP000270661">
    <property type="component" value="Unassembled WGS sequence"/>
</dbReference>
<feature type="active site" evidence="15">
    <location>
        <position position="420"/>
    </location>
</feature>
<dbReference type="InterPro" id="IPR003960">
    <property type="entry name" value="ATPase_AAA_CS"/>
</dbReference>
<keyword evidence="11 15" id="KW-1133">Transmembrane helix</keyword>
<comment type="cofactor">
    <cofactor evidence="15">
        <name>Zn(2+)</name>
        <dbReference type="ChEBI" id="CHEBI:29105"/>
    </cofactor>
    <text evidence="15">Binds 1 zinc ion per subunit.</text>
</comment>
<keyword evidence="3 15" id="KW-1003">Cell membrane</keyword>
<sequence length="639" mass="69331">MNDMAKNLILWLIIAAVLVTVMNNFSSPNEPQTLNYSDFIQQVKDGKVERVAVDGYVITGKRTDGDNFKTIRPAIQDNGLIGDLVDNHVVVEGKQPEQQSIWTQLLVASFPILVIIAVFMFFMRQMQGGAGGKGGPMSFGKSKARLLSEDQVKTTLADVAGCDEAKEEVGELVEFLRDPGKFQRLGGRIPRGVLMVGPPGTGKTLLAKAIAGEAKVPFFTISGSDFVEMFVGVGASRVRDMFEQAKKHAPCIIFIDEIDAVGRHRGAGMGGGHDEREQTLNQLLVEMDGFEMNDGIIVIAATNRPDVLDPALLRPGRFDRQVVVGLPDIRGREQILKVHMRKVPMGDDVAAAVIARGTPGFSGADLANLVNEASLFAARAGKRVVEMKEFELAKDKIMMGAERKSMVMSEKEKQNTAYHEAGHAIVGRVVPEHDPVYKVSIIPRGRALGVTMFLPEEDRYSLSKRALISQICSLYGGRIAEEMTLGFDGVTTGASNDIMRASQIARNMVTKWGLSEKLGPLMYAEEEGEVFLGRGGGGQHASFSGETAKLIDSEVRSIIDQCYGTAKQILTDNRDKLDAMADALMKYETIDAEQIDDIMSGRPPREPRDWTGGTGTPGTPPAVQGERPETPIGGPAADV</sequence>
<dbReference type="GO" id="GO:0005886">
    <property type="term" value="C:plasma membrane"/>
    <property type="evidence" value="ECO:0007669"/>
    <property type="project" value="UniProtKB-SubCell"/>
</dbReference>
<reference evidence="19 20" key="1">
    <citation type="submission" date="2018-08" db="EMBL/GenBank/DDBJ databases">
        <title>Recombination of ecologically and evolutionarily significant loci maintains genetic cohesion in the Pseudomonas syringae species complex.</title>
        <authorList>
            <person name="Dillon M."/>
            <person name="Thakur S."/>
            <person name="Almeida R.N.D."/>
            <person name="Weir B.S."/>
            <person name="Guttman D.S."/>
        </authorList>
    </citation>
    <scope>NUCLEOTIDE SEQUENCE [LARGE SCALE GENOMIC DNA]</scope>
    <source>
        <strain evidence="19 20">NCPPB2445</strain>
    </source>
</reference>
<comment type="similarity">
    <text evidence="16">Belongs to the AAA ATPase family.</text>
</comment>
<feature type="region of interest" description="Disordered" evidence="17">
    <location>
        <begin position="595"/>
        <end position="639"/>
    </location>
</feature>
<keyword evidence="12 15" id="KW-0482">Metalloprotease</keyword>
<comment type="function">
    <text evidence="15">Acts as a processive, ATP-dependent zinc metallopeptidase for both cytoplasmic and membrane proteins. Plays a role in the quality control of integral membrane proteins.</text>
</comment>
<feature type="domain" description="AAA+ ATPase" evidence="18">
    <location>
        <begin position="189"/>
        <end position="328"/>
    </location>
</feature>
<proteinExistence type="inferred from homology"/>
<gene>
    <name evidence="15" type="primary">ftsH</name>
    <name evidence="19" type="ORF">ALQ77_04308</name>
</gene>
<dbReference type="SMART" id="SM00382">
    <property type="entry name" value="AAA"/>
    <property type="match status" value="1"/>
</dbReference>
<dbReference type="InterPro" id="IPR005936">
    <property type="entry name" value="FtsH"/>
</dbReference>
<dbReference type="Gene3D" id="1.20.58.760">
    <property type="entry name" value="Peptidase M41"/>
    <property type="match status" value="1"/>
</dbReference>
<dbReference type="Gene3D" id="3.40.50.300">
    <property type="entry name" value="P-loop containing nucleotide triphosphate hydrolases"/>
    <property type="match status" value="1"/>
</dbReference>
<dbReference type="Pfam" id="PF00004">
    <property type="entry name" value="AAA"/>
    <property type="match status" value="1"/>
</dbReference>
<keyword evidence="5 15" id="KW-0812">Transmembrane</keyword>
<evidence type="ECO:0000256" key="15">
    <source>
        <dbReference type="HAMAP-Rule" id="MF_01458"/>
    </source>
</evidence>
<evidence type="ECO:0000256" key="11">
    <source>
        <dbReference type="ARBA" id="ARBA00022989"/>
    </source>
</evidence>
<dbReference type="CDD" id="cd19501">
    <property type="entry name" value="RecA-like_FtsH"/>
    <property type="match status" value="1"/>
</dbReference>
<evidence type="ECO:0000259" key="18">
    <source>
        <dbReference type="SMART" id="SM00382"/>
    </source>
</evidence>
<dbReference type="Pfam" id="PF06480">
    <property type="entry name" value="FtsH_ext"/>
    <property type="match status" value="1"/>
</dbReference>
<accession>A0A3M3ERA1</accession>
<comment type="similarity">
    <text evidence="2 15">In the C-terminal section; belongs to the peptidase M41 family.</text>
</comment>
<dbReference type="PANTHER" id="PTHR23076:SF97">
    <property type="entry name" value="ATP-DEPENDENT ZINC METALLOPROTEASE YME1L1"/>
    <property type="match status" value="1"/>
</dbReference>
<dbReference type="PROSITE" id="PS00674">
    <property type="entry name" value="AAA"/>
    <property type="match status" value="1"/>
</dbReference>
<dbReference type="SUPFAM" id="SSF140990">
    <property type="entry name" value="FtsH protease domain-like"/>
    <property type="match status" value="1"/>
</dbReference>
<evidence type="ECO:0000256" key="13">
    <source>
        <dbReference type="ARBA" id="ARBA00023136"/>
    </source>
</evidence>
<dbReference type="InterPro" id="IPR003959">
    <property type="entry name" value="ATPase_AAA_core"/>
</dbReference>
<evidence type="ECO:0000256" key="12">
    <source>
        <dbReference type="ARBA" id="ARBA00023049"/>
    </source>
</evidence>
<dbReference type="EMBL" id="RBOJ01000050">
    <property type="protein sequence ID" value="RMM52137.1"/>
    <property type="molecule type" value="Genomic_DNA"/>
</dbReference>
<dbReference type="GO" id="GO:0004176">
    <property type="term" value="F:ATP-dependent peptidase activity"/>
    <property type="evidence" value="ECO:0007669"/>
    <property type="project" value="InterPro"/>
</dbReference>
<dbReference type="FunFam" id="3.40.50.300:FF:000001">
    <property type="entry name" value="ATP-dependent zinc metalloprotease FtsH"/>
    <property type="match status" value="1"/>
</dbReference>
<dbReference type="PRINTS" id="PR00830">
    <property type="entry name" value="ENDOLAPTASE"/>
</dbReference>
<dbReference type="Gene3D" id="1.10.8.60">
    <property type="match status" value="1"/>
</dbReference>
<dbReference type="GO" id="GO:0006508">
    <property type="term" value="P:proteolysis"/>
    <property type="evidence" value="ECO:0007669"/>
    <property type="project" value="UniProtKB-KW"/>
</dbReference>
<keyword evidence="6 15" id="KW-0479">Metal-binding</keyword>
<feature type="binding site" evidence="15">
    <location>
        <begin position="197"/>
        <end position="204"/>
    </location>
    <ligand>
        <name>ATP</name>
        <dbReference type="ChEBI" id="CHEBI:30616"/>
    </ligand>
</feature>
<dbReference type="EC" id="3.4.24.-" evidence="15"/>
<dbReference type="SUPFAM" id="SSF52540">
    <property type="entry name" value="P-loop containing nucleoside triphosphate hydrolases"/>
    <property type="match status" value="1"/>
</dbReference>
<dbReference type="HAMAP" id="MF_01458">
    <property type="entry name" value="FtsH"/>
    <property type="match status" value="1"/>
</dbReference>
<evidence type="ECO:0000256" key="1">
    <source>
        <dbReference type="ARBA" id="ARBA00004370"/>
    </source>
</evidence>
<feature type="binding site" evidence="15">
    <location>
        <position position="497"/>
    </location>
    <ligand>
        <name>Zn(2+)</name>
        <dbReference type="ChEBI" id="CHEBI:29105"/>
        <note>catalytic</note>
    </ligand>
</feature>
<dbReference type="GO" id="GO:0016887">
    <property type="term" value="F:ATP hydrolysis activity"/>
    <property type="evidence" value="ECO:0007669"/>
    <property type="project" value="UniProtKB-UniRule"/>
</dbReference>
<keyword evidence="20" id="KW-1185">Reference proteome</keyword>
<keyword evidence="9 15" id="KW-0862">Zinc</keyword>
<evidence type="ECO:0000256" key="3">
    <source>
        <dbReference type="ARBA" id="ARBA00022475"/>
    </source>
</evidence>
<dbReference type="InterPro" id="IPR011546">
    <property type="entry name" value="Pept_M41_FtsH_extracell"/>
</dbReference>
<dbReference type="InterPro" id="IPR027417">
    <property type="entry name" value="P-loop_NTPase"/>
</dbReference>
<dbReference type="InterPro" id="IPR037219">
    <property type="entry name" value="Peptidase_M41-like"/>
</dbReference>
<evidence type="ECO:0000313" key="19">
    <source>
        <dbReference type="EMBL" id="RMM52137.1"/>
    </source>
</evidence>
<evidence type="ECO:0000256" key="8">
    <source>
        <dbReference type="ARBA" id="ARBA00022801"/>
    </source>
</evidence>
<evidence type="ECO:0000256" key="10">
    <source>
        <dbReference type="ARBA" id="ARBA00022840"/>
    </source>
</evidence>
<keyword evidence="13 15" id="KW-0472">Membrane</keyword>
<comment type="subunit">
    <text evidence="15">Homohexamer.</text>
</comment>
<dbReference type="PANTHER" id="PTHR23076">
    <property type="entry name" value="METALLOPROTEASE M41 FTSH"/>
    <property type="match status" value="1"/>
</dbReference>
<keyword evidence="7 15" id="KW-0547">Nucleotide-binding</keyword>
<dbReference type="InterPro" id="IPR003593">
    <property type="entry name" value="AAA+_ATPase"/>
</dbReference>
<dbReference type="GO" id="GO:0005524">
    <property type="term" value="F:ATP binding"/>
    <property type="evidence" value="ECO:0007669"/>
    <property type="project" value="UniProtKB-UniRule"/>
</dbReference>
<dbReference type="GO" id="GO:0030163">
    <property type="term" value="P:protein catabolic process"/>
    <property type="evidence" value="ECO:0007669"/>
    <property type="project" value="UniProtKB-UniRule"/>
</dbReference>
<dbReference type="InterPro" id="IPR041569">
    <property type="entry name" value="AAA_lid_3"/>
</dbReference>
<evidence type="ECO:0000256" key="7">
    <source>
        <dbReference type="ARBA" id="ARBA00022741"/>
    </source>
</evidence>
<keyword evidence="10 15" id="KW-0067">ATP-binding</keyword>
<evidence type="ECO:0000313" key="20">
    <source>
        <dbReference type="Proteomes" id="UP000270661"/>
    </source>
</evidence>
<evidence type="ECO:0000256" key="4">
    <source>
        <dbReference type="ARBA" id="ARBA00022670"/>
    </source>
</evidence>
<dbReference type="STRING" id="47879.AXG94_19405"/>
<evidence type="ECO:0000256" key="2">
    <source>
        <dbReference type="ARBA" id="ARBA00010044"/>
    </source>
</evidence>
<evidence type="ECO:0000256" key="9">
    <source>
        <dbReference type="ARBA" id="ARBA00022833"/>
    </source>
</evidence>
<keyword evidence="4 15" id="KW-0645">Protease</keyword>
<keyword evidence="8 15" id="KW-0378">Hydrolase</keyword>
<dbReference type="GO" id="GO:0004222">
    <property type="term" value="F:metalloendopeptidase activity"/>
    <property type="evidence" value="ECO:0007669"/>
    <property type="project" value="InterPro"/>
</dbReference>
<dbReference type="Gene3D" id="3.30.720.210">
    <property type="match status" value="1"/>
</dbReference>
<dbReference type="FunFam" id="1.10.8.60:FF:000001">
    <property type="entry name" value="ATP-dependent zinc metalloprotease FtsH"/>
    <property type="match status" value="1"/>
</dbReference>
<feature type="transmembrane region" description="Helical" evidence="15">
    <location>
        <begin position="101"/>
        <end position="123"/>
    </location>
</feature>
<dbReference type="AlphaFoldDB" id="A0A3M3ERA1"/>
<dbReference type="InterPro" id="IPR000642">
    <property type="entry name" value="Peptidase_M41"/>
</dbReference>
<dbReference type="GO" id="GO:0008270">
    <property type="term" value="F:zinc ion binding"/>
    <property type="evidence" value="ECO:0007669"/>
    <property type="project" value="UniProtKB-UniRule"/>
</dbReference>
<dbReference type="FunFam" id="1.20.58.760:FF:000001">
    <property type="entry name" value="ATP-dependent zinc metalloprotease FtsH"/>
    <property type="match status" value="1"/>
</dbReference>
<dbReference type="NCBIfam" id="TIGR01241">
    <property type="entry name" value="FtsH_fam"/>
    <property type="match status" value="1"/>
</dbReference>
<dbReference type="FunFam" id="3.30.720.210:FF:000004">
    <property type="entry name" value="ATP-dependent zinc metalloprotease FtsH"/>
    <property type="match status" value="1"/>
</dbReference>
<evidence type="ECO:0000256" key="6">
    <source>
        <dbReference type="ARBA" id="ARBA00022723"/>
    </source>
</evidence>
<comment type="caution">
    <text evidence="15">Lacks conserved residue(s) required for the propagation of feature annotation.</text>
</comment>
<organism evidence="19 20">
    <name type="scientific">Pseudomonas corrugata</name>
    <dbReference type="NCBI Taxonomy" id="47879"/>
    <lineage>
        <taxon>Bacteria</taxon>
        <taxon>Pseudomonadati</taxon>
        <taxon>Pseudomonadota</taxon>
        <taxon>Gammaproteobacteria</taxon>
        <taxon>Pseudomonadales</taxon>
        <taxon>Pseudomonadaceae</taxon>
        <taxon>Pseudomonas</taxon>
    </lineage>
</organism>
<protein>
    <recommendedName>
        <fullName evidence="15">ATP-dependent zinc metalloprotease FtsH</fullName>
        <ecNumber evidence="15">3.4.24.-</ecNumber>
    </recommendedName>
</protein>
<evidence type="ECO:0000256" key="17">
    <source>
        <dbReference type="SAM" id="MobiDB-lite"/>
    </source>
</evidence>
<evidence type="ECO:0000256" key="14">
    <source>
        <dbReference type="ARBA" id="ARBA00061570"/>
    </source>
</evidence>
<comment type="caution">
    <text evidence="19">The sequence shown here is derived from an EMBL/GenBank/DDBJ whole genome shotgun (WGS) entry which is preliminary data.</text>
</comment>
<evidence type="ECO:0000256" key="5">
    <source>
        <dbReference type="ARBA" id="ARBA00022692"/>
    </source>
</evidence>
<dbReference type="Pfam" id="PF01434">
    <property type="entry name" value="Peptidase_M41"/>
    <property type="match status" value="1"/>
</dbReference>